<dbReference type="InterPro" id="IPR004408">
    <property type="entry name" value="Biotin_CoA_COase_ligase"/>
</dbReference>
<protein>
    <recommendedName>
        <fullName evidence="5">biotin--[biotin carboxyl-carrier protein] ligase</fullName>
        <ecNumber evidence="5">6.3.4.15</ecNumber>
    </recommendedName>
</protein>
<keyword evidence="3" id="KW-0067">ATP-binding</keyword>
<dbReference type="PROSITE" id="PS51733">
    <property type="entry name" value="BPL_LPL_CATALYTIC"/>
    <property type="match status" value="1"/>
</dbReference>
<evidence type="ECO:0000256" key="6">
    <source>
        <dbReference type="ARBA" id="ARBA00047846"/>
    </source>
</evidence>
<proteinExistence type="predicted"/>
<accession>A0ABW4I1R1</accession>
<dbReference type="Gene3D" id="3.30.930.10">
    <property type="entry name" value="Bira Bifunctional Protein, Domain 2"/>
    <property type="match status" value="1"/>
</dbReference>
<evidence type="ECO:0000256" key="3">
    <source>
        <dbReference type="ARBA" id="ARBA00022840"/>
    </source>
</evidence>
<dbReference type="EMBL" id="JBHUDY010000001">
    <property type="protein sequence ID" value="MFD1611392.1"/>
    <property type="molecule type" value="Genomic_DNA"/>
</dbReference>
<keyword evidence="9" id="KW-1185">Reference proteome</keyword>
<evidence type="ECO:0000259" key="7">
    <source>
        <dbReference type="PROSITE" id="PS51733"/>
    </source>
</evidence>
<dbReference type="CDD" id="cd16442">
    <property type="entry name" value="BPL"/>
    <property type="match status" value="1"/>
</dbReference>
<evidence type="ECO:0000313" key="9">
    <source>
        <dbReference type="Proteomes" id="UP001597115"/>
    </source>
</evidence>
<dbReference type="Proteomes" id="UP001597115">
    <property type="component" value="Unassembled WGS sequence"/>
</dbReference>
<evidence type="ECO:0000256" key="2">
    <source>
        <dbReference type="ARBA" id="ARBA00022741"/>
    </source>
</evidence>
<dbReference type="PANTHER" id="PTHR12835">
    <property type="entry name" value="BIOTIN PROTEIN LIGASE"/>
    <property type="match status" value="1"/>
</dbReference>
<dbReference type="InterPro" id="IPR003142">
    <property type="entry name" value="BPL_C"/>
</dbReference>
<keyword evidence="4" id="KW-0092">Biotin</keyword>
<name>A0ABW4I1R1_9SPHN</name>
<reference evidence="9" key="1">
    <citation type="journal article" date="2019" name="Int. J. Syst. Evol. Microbiol.">
        <title>The Global Catalogue of Microorganisms (GCM) 10K type strain sequencing project: providing services to taxonomists for standard genome sequencing and annotation.</title>
        <authorList>
            <consortium name="The Broad Institute Genomics Platform"/>
            <consortium name="The Broad Institute Genome Sequencing Center for Infectious Disease"/>
            <person name="Wu L."/>
            <person name="Ma J."/>
        </authorList>
    </citation>
    <scope>NUCLEOTIDE SEQUENCE [LARGE SCALE GENOMIC DNA]</scope>
    <source>
        <strain evidence="9">CGMCC 1.16275</strain>
    </source>
</reference>
<dbReference type="InterPro" id="IPR045864">
    <property type="entry name" value="aa-tRNA-synth_II/BPL/LPL"/>
</dbReference>
<evidence type="ECO:0000313" key="8">
    <source>
        <dbReference type="EMBL" id="MFD1611392.1"/>
    </source>
</evidence>
<comment type="catalytic activity">
    <reaction evidence="6">
        <text>biotin + L-lysyl-[protein] + ATP = N(6)-biotinyl-L-lysyl-[protein] + AMP + diphosphate + H(+)</text>
        <dbReference type="Rhea" id="RHEA:11756"/>
        <dbReference type="Rhea" id="RHEA-COMP:9752"/>
        <dbReference type="Rhea" id="RHEA-COMP:10505"/>
        <dbReference type="ChEBI" id="CHEBI:15378"/>
        <dbReference type="ChEBI" id="CHEBI:29969"/>
        <dbReference type="ChEBI" id="CHEBI:30616"/>
        <dbReference type="ChEBI" id="CHEBI:33019"/>
        <dbReference type="ChEBI" id="CHEBI:57586"/>
        <dbReference type="ChEBI" id="CHEBI:83144"/>
        <dbReference type="ChEBI" id="CHEBI:456215"/>
        <dbReference type="EC" id="6.3.4.15"/>
    </reaction>
</comment>
<dbReference type="RefSeq" id="WP_380890035.1">
    <property type="nucleotide sequence ID" value="NZ_JBHUDY010000001.1"/>
</dbReference>
<dbReference type="Gene3D" id="2.30.30.100">
    <property type="match status" value="1"/>
</dbReference>
<feature type="domain" description="BPL/LPL catalytic" evidence="7">
    <location>
        <begin position="1"/>
        <end position="168"/>
    </location>
</feature>
<evidence type="ECO:0000256" key="5">
    <source>
        <dbReference type="ARBA" id="ARBA00024227"/>
    </source>
</evidence>
<dbReference type="PANTHER" id="PTHR12835:SF5">
    <property type="entry name" value="BIOTIN--PROTEIN LIGASE"/>
    <property type="match status" value="1"/>
</dbReference>
<evidence type="ECO:0000256" key="4">
    <source>
        <dbReference type="ARBA" id="ARBA00023267"/>
    </source>
</evidence>
<evidence type="ECO:0000256" key="1">
    <source>
        <dbReference type="ARBA" id="ARBA00022598"/>
    </source>
</evidence>
<dbReference type="EC" id="6.3.4.15" evidence="5"/>
<dbReference type="InterPro" id="IPR004143">
    <property type="entry name" value="BPL_LPL_catalytic"/>
</dbReference>
<organism evidence="8 9">
    <name type="scientific">Sphingomonas tabacisoli</name>
    <dbReference type="NCBI Taxonomy" id="2249466"/>
    <lineage>
        <taxon>Bacteria</taxon>
        <taxon>Pseudomonadati</taxon>
        <taxon>Pseudomonadota</taxon>
        <taxon>Alphaproteobacteria</taxon>
        <taxon>Sphingomonadales</taxon>
        <taxon>Sphingomonadaceae</taxon>
        <taxon>Sphingomonas</taxon>
    </lineage>
</organism>
<dbReference type="NCBIfam" id="TIGR00121">
    <property type="entry name" value="birA_ligase"/>
    <property type="match status" value="1"/>
</dbReference>
<keyword evidence="2" id="KW-0547">Nucleotide-binding</keyword>
<comment type="caution">
    <text evidence="8">The sequence shown here is derived from an EMBL/GenBank/DDBJ whole genome shotgun (WGS) entry which is preliminary data.</text>
</comment>
<dbReference type="Pfam" id="PF02237">
    <property type="entry name" value="BPL_C"/>
    <property type="match status" value="1"/>
</dbReference>
<sequence length="232" mass="24644">MELRTVASTASTNADMLALASQGAGEGLWLRAVEQTAGRGRLGRAWVSPPGNLYASTIVRLRLGDPGPATLALVASVALDETLRAYGAEPWIKWPNDLYIGDAKLTGILLERSGDAVVVGIGVNLAHHPEGLDRAVTSLAGRGLGAPDPELFLRDLADAFARWLGVWRGGLEPVRRRWLERAHPVGTALSVRLPEQAPIEGLFDGLDSEGALRLRLASGAVQVIHAGDVFLI</sequence>
<dbReference type="GO" id="GO:0004077">
    <property type="term" value="F:biotin--[biotin carboxyl-carrier protein] ligase activity"/>
    <property type="evidence" value="ECO:0007669"/>
    <property type="project" value="UniProtKB-EC"/>
</dbReference>
<dbReference type="Pfam" id="PF03099">
    <property type="entry name" value="BPL_LplA_LipB"/>
    <property type="match status" value="1"/>
</dbReference>
<dbReference type="SUPFAM" id="SSF50037">
    <property type="entry name" value="C-terminal domain of transcriptional repressors"/>
    <property type="match status" value="1"/>
</dbReference>
<dbReference type="InterPro" id="IPR008988">
    <property type="entry name" value="Transcriptional_repressor_C"/>
</dbReference>
<keyword evidence="1 8" id="KW-0436">Ligase</keyword>
<gene>
    <name evidence="8" type="ORF">ACFSCW_06205</name>
</gene>
<dbReference type="SUPFAM" id="SSF55681">
    <property type="entry name" value="Class II aaRS and biotin synthetases"/>
    <property type="match status" value="1"/>
</dbReference>